<evidence type="ECO:0000313" key="1">
    <source>
        <dbReference type="EMBL" id="CAD1818645.1"/>
    </source>
</evidence>
<dbReference type="AlphaFoldDB" id="A0A6V7NJ58"/>
<name>A0A6V7NJ58_ANACO</name>
<organism evidence="1">
    <name type="scientific">Ananas comosus var. bracteatus</name>
    <name type="common">red pineapple</name>
    <dbReference type="NCBI Taxonomy" id="296719"/>
    <lineage>
        <taxon>Eukaryota</taxon>
        <taxon>Viridiplantae</taxon>
        <taxon>Streptophyta</taxon>
        <taxon>Embryophyta</taxon>
        <taxon>Tracheophyta</taxon>
        <taxon>Spermatophyta</taxon>
        <taxon>Magnoliopsida</taxon>
        <taxon>Liliopsida</taxon>
        <taxon>Poales</taxon>
        <taxon>Bromeliaceae</taxon>
        <taxon>Bromelioideae</taxon>
        <taxon>Ananas</taxon>
    </lineage>
</organism>
<accession>A0A6V7NJ58</accession>
<reference evidence="1" key="1">
    <citation type="submission" date="2020-07" db="EMBL/GenBank/DDBJ databases">
        <authorList>
            <person name="Lin J."/>
        </authorList>
    </citation>
    <scope>NUCLEOTIDE SEQUENCE</scope>
</reference>
<sequence>MFWYTALNHNSRDTSHRLEYCQRPTRKSGKTQNTARTLEPRNLQRSSVLQLRNPLSIPGSSQRIGGLPDALYATVSTNRRLARNARESATSVAKQGIWSGSAQVGRRQHRRLHQFLLPQDSSRGCHRLCRLDAHQRRVSRRDLEHLADGFSPLRWRSLQFQMMWWQVLF</sequence>
<dbReference type="EMBL" id="LR862139">
    <property type="protein sequence ID" value="CAD1818645.1"/>
    <property type="molecule type" value="Genomic_DNA"/>
</dbReference>
<gene>
    <name evidence="1" type="ORF">CB5_LOCUS1856</name>
</gene>
<protein>
    <submittedName>
        <fullName evidence="1">Uncharacterized protein</fullName>
    </submittedName>
</protein>
<proteinExistence type="predicted"/>